<dbReference type="RefSeq" id="WP_012121281.1">
    <property type="nucleotide sequence ID" value="NC_009767.1"/>
</dbReference>
<dbReference type="AlphaFoldDB" id="A7NMT3"/>
<proteinExistence type="predicted"/>
<keyword evidence="3" id="KW-1185">Reference proteome</keyword>
<feature type="domain" description="Polyphosphate kinase-2-related" evidence="1">
    <location>
        <begin position="11"/>
        <end position="233"/>
    </location>
</feature>
<dbReference type="HOGENOM" id="CLU_033786_0_2_0"/>
<accession>A7NMT3</accession>
<name>A7NMT3_ROSCS</name>
<evidence type="ECO:0000259" key="1">
    <source>
        <dbReference type="Pfam" id="PF03976"/>
    </source>
</evidence>
<dbReference type="KEGG" id="rca:Rcas_2786"/>
<dbReference type="Pfam" id="PF03976">
    <property type="entry name" value="PPK2"/>
    <property type="match status" value="2"/>
</dbReference>
<dbReference type="Gene3D" id="3.40.50.300">
    <property type="entry name" value="P-loop containing nucleotide triphosphate hydrolases"/>
    <property type="match status" value="2"/>
</dbReference>
<dbReference type="OrthoDB" id="9775224at2"/>
<dbReference type="SUPFAM" id="SSF52540">
    <property type="entry name" value="P-loop containing nucleoside triphosphate hydrolases"/>
    <property type="match status" value="2"/>
</dbReference>
<dbReference type="PANTHER" id="PTHR34383">
    <property type="entry name" value="POLYPHOSPHATE:AMP PHOSPHOTRANSFERASE-RELATED"/>
    <property type="match status" value="1"/>
</dbReference>
<reference evidence="2 3" key="1">
    <citation type="submission" date="2007-08" db="EMBL/GenBank/DDBJ databases">
        <title>Complete sequence of Roseiflexus castenholzii DSM 13941.</title>
        <authorList>
            <consortium name="US DOE Joint Genome Institute"/>
            <person name="Copeland A."/>
            <person name="Lucas S."/>
            <person name="Lapidus A."/>
            <person name="Barry K."/>
            <person name="Glavina del Rio T."/>
            <person name="Dalin E."/>
            <person name="Tice H."/>
            <person name="Pitluck S."/>
            <person name="Thompson L.S."/>
            <person name="Brettin T."/>
            <person name="Bruce D."/>
            <person name="Detter J.C."/>
            <person name="Han C."/>
            <person name="Tapia R."/>
            <person name="Schmutz J."/>
            <person name="Larimer F."/>
            <person name="Land M."/>
            <person name="Hauser L."/>
            <person name="Kyrpides N."/>
            <person name="Mikhailova N."/>
            <person name="Bryant D.A."/>
            <person name="Hanada S."/>
            <person name="Tsukatani Y."/>
            <person name="Richardson P."/>
        </authorList>
    </citation>
    <scope>NUCLEOTIDE SEQUENCE [LARGE SCALE GENOMIC DNA]</scope>
    <source>
        <strain evidence="3">DSM 13941 / HLO8</strain>
    </source>
</reference>
<organism evidence="2 3">
    <name type="scientific">Roseiflexus castenholzii (strain DSM 13941 / HLO8)</name>
    <dbReference type="NCBI Taxonomy" id="383372"/>
    <lineage>
        <taxon>Bacteria</taxon>
        <taxon>Bacillati</taxon>
        <taxon>Chloroflexota</taxon>
        <taxon>Chloroflexia</taxon>
        <taxon>Chloroflexales</taxon>
        <taxon>Roseiflexineae</taxon>
        <taxon>Roseiflexaceae</taxon>
        <taxon>Roseiflexus</taxon>
    </lineage>
</organism>
<feature type="domain" description="Polyphosphate kinase-2-related" evidence="1">
    <location>
        <begin position="307"/>
        <end position="529"/>
    </location>
</feature>
<protein>
    <recommendedName>
        <fullName evidence="1">Polyphosphate kinase-2-related domain-containing protein</fullName>
    </recommendedName>
</protein>
<dbReference type="Proteomes" id="UP000000263">
    <property type="component" value="Chromosome"/>
</dbReference>
<evidence type="ECO:0000313" key="2">
    <source>
        <dbReference type="EMBL" id="ABU58857.1"/>
    </source>
</evidence>
<evidence type="ECO:0000313" key="3">
    <source>
        <dbReference type="Proteomes" id="UP000000263"/>
    </source>
</evidence>
<dbReference type="EMBL" id="CP000804">
    <property type="protein sequence ID" value="ABU58857.1"/>
    <property type="molecule type" value="Genomic_DNA"/>
</dbReference>
<dbReference type="InterPro" id="IPR027417">
    <property type="entry name" value="P-loop_NTPase"/>
</dbReference>
<sequence>MLEQVDLTLTLSKRDYRQRLVDLQMRLYDMEQALFEARIPALFAFEGWAGAAKVRTISAITRRLDPRGLRVYSITPPRTYEMQYPWLYRFWLKTPSYGQIAIFDRSWYRHVLGERVRGELSVADWRARCEDIGAFERQLADDGAVILKFWLHISQREQGRRFKKLLGDKTTAWQVTEEDLWQHRHYERVRDVVEDMIARTDTPYAPWIIIPATCGHYARVAAFEAILSALEARIGRRPVIDVDAESREELLDSRGASFRRSLDVLRTRGARPMFTSGNGAPEGVSAGVSPLPTGISILRRVDLSQRLDPRKYSRKLNQLQAKLRLLGFQVYLQKRPVVVVFEGWDAAGKGGTIQRITEKLDPRSYVVHAIAAPTGDDKAHHYLYRFWRRLPPRGQIAVFDRSWYGRVLVERVEGFARPEEWQRAYAEINEFERQLVEFGTIVVKFWLHLSPEEQLRRFEERQSIPYKAWKLTEEDWRNREKWPQYEAAADEMLLRTSTPAAPWTIIEAEDKRFARVKALRTLVRRLEAELGRVKL</sequence>
<dbReference type="eggNOG" id="COG2326">
    <property type="taxonomic scope" value="Bacteria"/>
</dbReference>
<gene>
    <name evidence="2" type="ordered locus">Rcas_2786</name>
</gene>
<dbReference type="PANTHER" id="PTHR34383:SF3">
    <property type="entry name" value="POLYPHOSPHATE:AMP PHOSPHOTRANSFERASE"/>
    <property type="match status" value="1"/>
</dbReference>
<dbReference type="STRING" id="383372.Rcas_2786"/>
<dbReference type="InterPro" id="IPR022488">
    <property type="entry name" value="PPK2-related"/>
</dbReference>